<dbReference type="EMBL" id="VIBQ01000013">
    <property type="protein sequence ID" value="KAB8346342.1"/>
    <property type="molecule type" value="Genomic_DNA"/>
</dbReference>
<feature type="region of interest" description="Disordered" evidence="3">
    <location>
        <begin position="30"/>
        <end position="60"/>
    </location>
</feature>
<sequence length="792" mass="85287">MTVVANFTPLQTLLLFQSLSVHGTDRRSFEKASESLRRSNDAGDGSNEDAPGSPTDVTPESLQELYLTLLKDEAKKHLQESLDRDEKARNGDAPPSSPRKRKIRSPVMPTIEEAKQHAHLIPRMIPRLYASYKARAIEDIRSEERRYDSLVKELRDAQQQDLASAATPSASDTTKSNELPSAADKASIDAIINHTPLVSPRPNGQVALPQESSLPPPGRTLPSQPEFVQAPPLIPPSRTAAHRHEPHNATFQPSSLPPFPQGKQSPLPAGTRLSSGAQSTPSGPPPFPPNSPYNQAGANAQSINAQSASYPTRKPPMADSFPPGGPHSNDTDHVSGPPYPHAYPSQVPPGSYAHPPYPQSGTPSLAYTAPQHRGGYMLPPFQVSPQAPSSAHQNQPPKPHPGTAPPRTAVKGSDVLRVRTSDVGTPSRQTGVASPVSGPRHSHLRREGLKYSPGSTTAWRDLPLPSTPGFASRPQSRSISPLSDKEDDVKATLRPGNALKAKPGPRAIGRARQARGVSKTPSTAATSARGRTRSHSVVSHGDMSVGDDGNSVKNEVATPASFKQEVDTDDARSTRQSRRGAPTKRKRANTATTDEQMASPGPAAAAVIFVDEAPPDTVVAVRNFAKVSAPILENIRRHKHASIFENPVKERDAEGYKDIIRRPQDFKSIRLAITAGTKAVATALESLGEDGEGNTVTLPLSEDLVPPKAIVNAAQLEQEIMRMLANAVMFNPGDDEIVEDTREMFGEAEQLLRQWRASERVAAEEEEVGPATPAEEEQGSKRRRLRAGEEDP</sequence>
<gene>
    <name evidence="5" type="ORF">FH972_023386</name>
</gene>
<evidence type="ECO:0000313" key="6">
    <source>
        <dbReference type="Proteomes" id="UP000327013"/>
    </source>
</evidence>
<feature type="region of interest" description="Disordered" evidence="3">
    <location>
        <begin position="158"/>
        <end position="182"/>
    </location>
</feature>
<protein>
    <recommendedName>
        <fullName evidence="4">Bromo domain-containing protein</fullName>
    </recommendedName>
</protein>
<comment type="caution">
    <text evidence="5">The sequence shown here is derived from an EMBL/GenBank/DDBJ whole genome shotgun (WGS) entry which is preliminary data.</text>
</comment>
<keyword evidence="6" id="KW-1185">Reference proteome</keyword>
<feature type="compositionally biased region" description="Low complexity" evidence="3">
    <location>
        <begin position="292"/>
        <end position="309"/>
    </location>
</feature>
<dbReference type="SUPFAM" id="SSF47370">
    <property type="entry name" value="Bromodomain"/>
    <property type="match status" value="1"/>
</dbReference>
<feature type="compositionally biased region" description="Basic and acidic residues" evidence="3">
    <location>
        <begin position="564"/>
        <end position="573"/>
    </location>
</feature>
<dbReference type="PANTHER" id="PTHR15398">
    <property type="entry name" value="BROMODOMAIN-CONTAINING PROTEIN 8"/>
    <property type="match status" value="1"/>
</dbReference>
<feature type="domain" description="Bromo" evidence="4">
    <location>
        <begin position="636"/>
        <end position="738"/>
    </location>
</feature>
<feature type="compositionally biased region" description="Low complexity" evidence="3">
    <location>
        <begin position="163"/>
        <end position="182"/>
    </location>
</feature>
<feature type="region of interest" description="Disordered" evidence="3">
    <location>
        <begin position="77"/>
        <end position="107"/>
    </location>
</feature>
<feature type="compositionally biased region" description="Pro residues" evidence="3">
    <location>
        <begin position="282"/>
        <end position="291"/>
    </location>
</feature>
<dbReference type="PANTHER" id="PTHR15398:SF4">
    <property type="entry name" value="BROMODOMAIN-CONTAINING PROTEIN 8 ISOFORM X1"/>
    <property type="match status" value="1"/>
</dbReference>
<reference evidence="5 6" key="1">
    <citation type="submission" date="2019-06" db="EMBL/GenBank/DDBJ databases">
        <title>A chromosomal-level reference genome of Carpinus fangiana (Coryloideae, Betulaceae).</title>
        <authorList>
            <person name="Yang X."/>
            <person name="Wang Z."/>
            <person name="Zhang L."/>
            <person name="Hao G."/>
            <person name="Liu J."/>
            <person name="Yang Y."/>
        </authorList>
    </citation>
    <scope>NUCLEOTIDE SEQUENCE [LARGE SCALE GENOMIC DNA]</scope>
    <source>
        <strain evidence="5">Cfa_2016G</strain>
        <tissue evidence="5">Leaf</tissue>
    </source>
</reference>
<dbReference type="Proteomes" id="UP000327013">
    <property type="component" value="Unassembled WGS sequence"/>
</dbReference>
<feature type="region of interest" description="Disordered" evidence="3">
    <location>
        <begin position="195"/>
        <end position="599"/>
    </location>
</feature>
<dbReference type="Pfam" id="PF00439">
    <property type="entry name" value="Bromodomain"/>
    <property type="match status" value="1"/>
</dbReference>
<dbReference type="InterPro" id="IPR001487">
    <property type="entry name" value="Bromodomain"/>
</dbReference>
<keyword evidence="1 2" id="KW-0103">Bromodomain</keyword>
<feature type="compositionally biased region" description="Basic and acidic residues" evidence="3">
    <location>
        <begin position="30"/>
        <end position="41"/>
    </location>
</feature>
<dbReference type="OrthoDB" id="21449at2759"/>
<feature type="compositionally biased region" description="Basic residues" evidence="3">
    <location>
        <begin position="575"/>
        <end position="588"/>
    </location>
</feature>
<feature type="compositionally biased region" description="Polar residues" evidence="3">
    <location>
        <begin position="422"/>
        <end position="432"/>
    </location>
</feature>
<feature type="compositionally biased region" description="Polar residues" evidence="3">
    <location>
        <begin position="383"/>
        <end position="395"/>
    </location>
</feature>
<evidence type="ECO:0000256" key="2">
    <source>
        <dbReference type="PROSITE-ProRule" id="PRU00035"/>
    </source>
</evidence>
<feature type="compositionally biased region" description="Basic and acidic residues" evidence="3">
    <location>
        <begin position="77"/>
        <end position="90"/>
    </location>
</feature>
<dbReference type="Gene3D" id="1.20.920.10">
    <property type="entry name" value="Bromodomain-like"/>
    <property type="match status" value="1"/>
</dbReference>
<evidence type="ECO:0000313" key="5">
    <source>
        <dbReference type="EMBL" id="KAB8346342.1"/>
    </source>
</evidence>
<dbReference type="InterPro" id="IPR036427">
    <property type="entry name" value="Bromodomain-like_sf"/>
</dbReference>
<accession>A0A5N6KVA4</accession>
<feature type="region of interest" description="Disordered" evidence="3">
    <location>
        <begin position="760"/>
        <end position="792"/>
    </location>
</feature>
<dbReference type="GO" id="GO:0035267">
    <property type="term" value="C:NuA4 histone acetyltransferase complex"/>
    <property type="evidence" value="ECO:0007669"/>
    <property type="project" value="TreeGrafter"/>
</dbReference>
<evidence type="ECO:0000256" key="3">
    <source>
        <dbReference type="SAM" id="MobiDB-lite"/>
    </source>
</evidence>
<evidence type="ECO:0000259" key="4">
    <source>
        <dbReference type="PROSITE" id="PS50014"/>
    </source>
</evidence>
<dbReference type="AlphaFoldDB" id="A0A5N6KVA4"/>
<name>A0A5N6KVA4_9ROSI</name>
<organism evidence="5 6">
    <name type="scientific">Carpinus fangiana</name>
    <dbReference type="NCBI Taxonomy" id="176857"/>
    <lineage>
        <taxon>Eukaryota</taxon>
        <taxon>Viridiplantae</taxon>
        <taxon>Streptophyta</taxon>
        <taxon>Embryophyta</taxon>
        <taxon>Tracheophyta</taxon>
        <taxon>Spermatophyta</taxon>
        <taxon>Magnoliopsida</taxon>
        <taxon>eudicotyledons</taxon>
        <taxon>Gunneridae</taxon>
        <taxon>Pentapetalae</taxon>
        <taxon>rosids</taxon>
        <taxon>fabids</taxon>
        <taxon>Fagales</taxon>
        <taxon>Betulaceae</taxon>
        <taxon>Carpinus</taxon>
    </lineage>
</organism>
<evidence type="ECO:0000256" key="1">
    <source>
        <dbReference type="ARBA" id="ARBA00023117"/>
    </source>
</evidence>
<dbReference type="PROSITE" id="PS50014">
    <property type="entry name" value="BROMODOMAIN_2"/>
    <property type="match status" value="1"/>
</dbReference>
<proteinExistence type="predicted"/>